<keyword evidence="5" id="KW-0175">Coiled coil</keyword>
<evidence type="ECO:0000313" key="7">
    <source>
        <dbReference type="EMBL" id="MED6235317.1"/>
    </source>
</evidence>
<dbReference type="PANTHER" id="PTHR10117">
    <property type="entry name" value="TRANSIENT RECEPTOR POTENTIAL CHANNEL"/>
    <property type="match status" value="1"/>
</dbReference>
<dbReference type="PANTHER" id="PTHR10117:SF76">
    <property type="entry name" value="SHORT TRANSIENT RECEPTOR POTENTIAL CHANNEL 5"/>
    <property type="match status" value="1"/>
</dbReference>
<protein>
    <submittedName>
        <fullName evidence="7">Short transient receptor putative channel 5</fullName>
    </submittedName>
</protein>
<accession>A0ABU7ABD2</accession>
<sequence>MPGLLFDRYMLHLIFCLENSQLPSVNQPMCILEVDSLRHSRSRLNIYKALASPSLIALSSEDPILTAFRLGWELKELSKVENEFRQEYEELSQQCKRFAKDLLDQARSSRELETILNHRDNDQSEELDPRQCHDLAKLKLAIKYHQKEVGTHPKYFL</sequence>
<keyword evidence="7" id="KW-0675">Receptor</keyword>
<keyword evidence="3" id="KW-0406">Ion transport</keyword>
<name>A0ABU7ABD2_9TELE</name>
<dbReference type="EMBL" id="JAHUTI010010345">
    <property type="protein sequence ID" value="MED6235317.1"/>
    <property type="molecule type" value="Genomic_DNA"/>
</dbReference>
<feature type="domain" description="Transient receptor ion channel" evidence="6">
    <location>
        <begin position="30"/>
        <end position="85"/>
    </location>
</feature>
<evidence type="ECO:0000256" key="3">
    <source>
        <dbReference type="ARBA" id="ARBA00023065"/>
    </source>
</evidence>
<gene>
    <name evidence="7" type="primary">TRPC5_1</name>
    <name evidence="7" type="ORF">ATANTOWER_023043</name>
</gene>
<dbReference type="Proteomes" id="UP001345963">
    <property type="component" value="Unassembled WGS sequence"/>
</dbReference>
<evidence type="ECO:0000256" key="2">
    <source>
        <dbReference type="ARBA" id="ARBA00022737"/>
    </source>
</evidence>
<proteinExistence type="predicted"/>
<keyword evidence="8" id="KW-1185">Reference proteome</keyword>
<feature type="coiled-coil region" evidence="5">
    <location>
        <begin position="74"/>
        <end position="101"/>
    </location>
</feature>
<organism evidence="7 8">
    <name type="scientific">Ataeniobius toweri</name>
    <dbReference type="NCBI Taxonomy" id="208326"/>
    <lineage>
        <taxon>Eukaryota</taxon>
        <taxon>Metazoa</taxon>
        <taxon>Chordata</taxon>
        <taxon>Craniata</taxon>
        <taxon>Vertebrata</taxon>
        <taxon>Euteleostomi</taxon>
        <taxon>Actinopterygii</taxon>
        <taxon>Neopterygii</taxon>
        <taxon>Teleostei</taxon>
        <taxon>Neoteleostei</taxon>
        <taxon>Acanthomorphata</taxon>
        <taxon>Ovalentaria</taxon>
        <taxon>Atherinomorphae</taxon>
        <taxon>Cyprinodontiformes</taxon>
        <taxon>Goodeidae</taxon>
        <taxon>Ataeniobius</taxon>
    </lineage>
</organism>
<keyword evidence="1" id="KW-0813">Transport</keyword>
<evidence type="ECO:0000256" key="5">
    <source>
        <dbReference type="SAM" id="Coils"/>
    </source>
</evidence>
<dbReference type="SMART" id="SM01420">
    <property type="entry name" value="TRP_2"/>
    <property type="match status" value="1"/>
</dbReference>
<evidence type="ECO:0000313" key="8">
    <source>
        <dbReference type="Proteomes" id="UP001345963"/>
    </source>
</evidence>
<dbReference type="InterPro" id="IPR013555">
    <property type="entry name" value="TRP_dom"/>
</dbReference>
<keyword evidence="2" id="KW-0677">Repeat</keyword>
<reference evidence="7 8" key="1">
    <citation type="submission" date="2021-07" db="EMBL/GenBank/DDBJ databases">
        <authorList>
            <person name="Palmer J.M."/>
        </authorList>
    </citation>
    <scope>NUCLEOTIDE SEQUENCE [LARGE SCALE GENOMIC DNA]</scope>
    <source>
        <strain evidence="7 8">AT_MEX2019</strain>
        <tissue evidence="7">Muscle</tissue>
    </source>
</reference>
<comment type="caution">
    <text evidence="7">The sequence shown here is derived from an EMBL/GenBank/DDBJ whole genome shotgun (WGS) entry which is preliminary data.</text>
</comment>
<dbReference type="InterPro" id="IPR002153">
    <property type="entry name" value="TRPC_channel"/>
</dbReference>
<evidence type="ECO:0000256" key="4">
    <source>
        <dbReference type="ARBA" id="ARBA00023303"/>
    </source>
</evidence>
<evidence type="ECO:0000259" key="6">
    <source>
        <dbReference type="SMART" id="SM01420"/>
    </source>
</evidence>
<keyword evidence="4" id="KW-0407">Ion channel</keyword>
<evidence type="ECO:0000256" key="1">
    <source>
        <dbReference type="ARBA" id="ARBA00022448"/>
    </source>
</evidence>
<dbReference type="Pfam" id="PF08344">
    <property type="entry name" value="TRP_2"/>
    <property type="match status" value="1"/>
</dbReference>